<dbReference type="GO" id="GO:0016747">
    <property type="term" value="F:acyltransferase activity, transferring groups other than amino-acyl groups"/>
    <property type="evidence" value="ECO:0007669"/>
    <property type="project" value="TreeGrafter"/>
</dbReference>
<dbReference type="InterPro" id="IPR000801">
    <property type="entry name" value="Esterase-like"/>
</dbReference>
<accession>A0A4R0SE61</accession>
<sequence>MKNSVWKTFMELSLVRGIVPRTVFGLTAIAAIILIIGLALSKSKKRGRLHPLIVSLIAAVLAGAAGLLVAWLVSDVFMVFGVSLGWPVIFTIAGGIAGVGFVIAAAVTLRGVRRALAVVLVPLVLLSTALGVDSIYGEYQTIGTLVGYTPYASLGSIEVHKAAMSVSDWHSKARKGSLPSMPSQGKVLTVDIPNTESNFTARKAMIYLPPAALSDRPPALPVMELLAGQPGSPSRLIDAGNIAATMNAYAAKHDGLAPIVLVPDQNGEATHNSLCADTTQGNAETYLTTDVVNWAKKMLPVAKSARMWAMGGFSQGGTCTTQLVPRHPDIYGAMLPVDGELKPTNGSVAKMVQEYFAGDRKAYDEQVPVNAIAATGTPEQALFTGAGERDKESISNMRTIADAARKAGMEVTELIVPGTGHDWHAVQAVWRPGLDWFGERTGLGEMTKSLKEYPQVEVLQ</sequence>
<keyword evidence="1" id="KW-0472">Membrane</keyword>
<evidence type="ECO:0000313" key="2">
    <source>
        <dbReference type="EMBL" id="TCD79601.1"/>
    </source>
</evidence>
<proteinExistence type="predicted"/>
<feature type="transmembrane region" description="Helical" evidence="1">
    <location>
        <begin position="116"/>
        <end position="136"/>
    </location>
</feature>
<evidence type="ECO:0000313" key="3">
    <source>
        <dbReference type="Proteomes" id="UP000293475"/>
    </source>
</evidence>
<dbReference type="PANTHER" id="PTHR48098:SF1">
    <property type="entry name" value="DIACYLGLYCEROL ACYLTRANSFERASE_MYCOLYLTRANSFERASE AG85A"/>
    <property type="match status" value="1"/>
</dbReference>
<dbReference type="InterPro" id="IPR050583">
    <property type="entry name" value="Mycobacterial_A85_antigen"/>
</dbReference>
<name>A0A4R0SE61_BIFLL</name>
<dbReference type="SUPFAM" id="SSF53474">
    <property type="entry name" value="alpha/beta-Hydrolases"/>
    <property type="match status" value="1"/>
</dbReference>
<keyword evidence="1" id="KW-0812">Transmembrane</keyword>
<keyword evidence="1" id="KW-1133">Transmembrane helix</keyword>
<comment type="caution">
    <text evidence="2">The sequence shown here is derived from an EMBL/GenBank/DDBJ whole genome shotgun (WGS) entry which is preliminary data.</text>
</comment>
<dbReference type="Gene3D" id="3.40.50.1820">
    <property type="entry name" value="alpha/beta hydrolase"/>
    <property type="match status" value="1"/>
</dbReference>
<dbReference type="Proteomes" id="UP000293475">
    <property type="component" value="Unassembled WGS sequence"/>
</dbReference>
<evidence type="ECO:0000256" key="1">
    <source>
        <dbReference type="SAM" id="Phobius"/>
    </source>
</evidence>
<feature type="transmembrane region" description="Helical" evidence="1">
    <location>
        <begin position="52"/>
        <end position="73"/>
    </location>
</feature>
<dbReference type="PANTHER" id="PTHR48098">
    <property type="entry name" value="ENTEROCHELIN ESTERASE-RELATED"/>
    <property type="match status" value="1"/>
</dbReference>
<dbReference type="Pfam" id="PF00756">
    <property type="entry name" value="Esterase"/>
    <property type="match status" value="1"/>
</dbReference>
<reference evidence="2 3" key="1">
    <citation type="journal article" date="2018" name="Sci. Rep.">
        <title>Genomic diversity and distribution of Bifidobacterium longum subsp. longum across the human lifespan.</title>
        <authorList>
            <person name="Odamaki T."/>
            <person name="Bottacini F."/>
            <person name="Kato K."/>
            <person name="Mitsuyama E."/>
            <person name="Yoshida K."/>
            <person name="Horigome A."/>
            <person name="Xiao J.Z."/>
            <person name="van Sinderen D."/>
        </authorList>
    </citation>
    <scope>NUCLEOTIDE SEQUENCE [LARGE SCALE GENOMIC DNA]</scope>
    <source>
        <strain evidence="2 3">MCC10004</strain>
    </source>
</reference>
<gene>
    <name evidence="2" type="ORF">MCC10004_0035</name>
</gene>
<dbReference type="InterPro" id="IPR029058">
    <property type="entry name" value="AB_hydrolase_fold"/>
</dbReference>
<feature type="transmembrane region" description="Helical" evidence="1">
    <location>
        <begin position="85"/>
        <end position="109"/>
    </location>
</feature>
<protein>
    <submittedName>
        <fullName evidence="2">Esterase</fullName>
    </submittedName>
</protein>
<dbReference type="AlphaFoldDB" id="A0A4R0SE61"/>
<dbReference type="EMBL" id="SHPO01000002">
    <property type="protein sequence ID" value="TCD79601.1"/>
    <property type="molecule type" value="Genomic_DNA"/>
</dbReference>
<dbReference type="RefSeq" id="WP_007051694.1">
    <property type="nucleotide sequence ID" value="NZ_BNGY01000003.1"/>
</dbReference>
<feature type="transmembrane region" description="Helical" evidence="1">
    <location>
        <begin position="18"/>
        <end position="40"/>
    </location>
</feature>
<organism evidence="2 3">
    <name type="scientific">Bifidobacterium longum subsp. longum</name>
    <dbReference type="NCBI Taxonomy" id="1679"/>
    <lineage>
        <taxon>Bacteria</taxon>
        <taxon>Bacillati</taxon>
        <taxon>Actinomycetota</taxon>
        <taxon>Actinomycetes</taxon>
        <taxon>Bifidobacteriales</taxon>
        <taxon>Bifidobacteriaceae</taxon>
        <taxon>Bifidobacterium</taxon>
    </lineage>
</organism>